<evidence type="ECO:0000313" key="2">
    <source>
        <dbReference type="Proteomes" id="UP000294802"/>
    </source>
</evidence>
<comment type="caution">
    <text evidence="1">The sequence shown here is derived from an EMBL/GenBank/DDBJ whole genome shotgun (WGS) entry which is preliminary data.</text>
</comment>
<dbReference type="EMBL" id="SCWB01000009">
    <property type="protein sequence ID" value="TDM10660.1"/>
    <property type="molecule type" value="Genomic_DNA"/>
</dbReference>
<keyword evidence="2" id="KW-1185">Reference proteome</keyword>
<proteinExistence type="predicted"/>
<dbReference type="Proteomes" id="UP000294802">
    <property type="component" value="Unassembled WGS sequence"/>
</dbReference>
<organism evidence="1 2">
    <name type="scientific">Macrococcus lamae</name>
    <dbReference type="NCBI Taxonomy" id="198484"/>
    <lineage>
        <taxon>Bacteria</taxon>
        <taxon>Bacillati</taxon>
        <taxon>Bacillota</taxon>
        <taxon>Bacilli</taxon>
        <taxon>Bacillales</taxon>
        <taxon>Staphylococcaceae</taxon>
        <taxon>Macrococcus</taxon>
    </lineage>
</organism>
<sequence>MSDIIIFPKIGDGLNRQLEDAMAKSQYEQAYDIINEMERHIELSYEQQLVKLEILKQVGSFIELREESSIMLNQGHPSYEAVVQYFLESLYALEQYQTVIELIDSLRSEELDHALMMQLLPLYDAARLQRKDQTEQSIDQLQHFQEWSVSRQLNYMMELIQSEQTSYGSSVRYLLEQSPLDARVQTLMIEYLLLAGAKGEVRFQKLNQQVVVDLERISHVQESRLLTEVYPVIIDWYDTNAPALSPAVREWLNEQQLIRYPLDFTDSDGTIADINTTAEAHILYLNSLFSLDEQSDFNETTDHLTIIREIETSHTTDIK</sequence>
<dbReference type="OrthoDB" id="2418501at2"/>
<dbReference type="RefSeq" id="WP_133443863.1">
    <property type="nucleotide sequence ID" value="NZ_SCWB01000009.1"/>
</dbReference>
<protein>
    <submittedName>
        <fullName evidence="1">Uncharacterized protein</fullName>
    </submittedName>
</protein>
<reference evidence="1 2" key="1">
    <citation type="submission" date="2019-01" db="EMBL/GenBank/DDBJ databases">
        <title>Draft genome sequences of the type strains of six Macrococcus species.</title>
        <authorList>
            <person name="Mazhar S."/>
            <person name="Altermann E."/>
            <person name="Hill C."/>
            <person name="Mcauliffe O."/>
        </authorList>
    </citation>
    <scope>NUCLEOTIDE SEQUENCE [LARGE SCALE GENOMIC DNA]</scope>
    <source>
        <strain evidence="1 2">CCM4815</strain>
    </source>
</reference>
<dbReference type="AlphaFoldDB" id="A0A4R6BU67"/>
<accession>A0A4R6BU67</accession>
<name>A0A4R6BU67_9STAP</name>
<gene>
    <name evidence="1" type="ORF">ERX29_06350</name>
</gene>
<evidence type="ECO:0000313" key="1">
    <source>
        <dbReference type="EMBL" id="TDM10660.1"/>
    </source>
</evidence>